<dbReference type="PANTHER" id="PTHR38034">
    <property type="entry name" value="INNER MEMBRANE PROTEIN YPJD"/>
    <property type="match status" value="1"/>
</dbReference>
<dbReference type="Pfam" id="PF01578">
    <property type="entry name" value="Cytochrom_C_asm"/>
    <property type="match status" value="1"/>
</dbReference>
<dbReference type="PANTHER" id="PTHR38034:SF1">
    <property type="entry name" value="INNER MEMBRANE PROTEIN YPJD"/>
    <property type="match status" value="1"/>
</dbReference>
<dbReference type="InterPro" id="IPR002541">
    <property type="entry name" value="Cyt_c_assembly"/>
</dbReference>
<feature type="transmembrane region" description="Helical" evidence="1">
    <location>
        <begin position="88"/>
        <end position="109"/>
    </location>
</feature>
<keyword evidence="1" id="KW-1133">Transmembrane helix</keyword>
<evidence type="ECO:0000259" key="2">
    <source>
        <dbReference type="Pfam" id="PF01578"/>
    </source>
</evidence>
<dbReference type="AlphaFoldDB" id="A0A0C5VPH9"/>
<dbReference type="GO" id="GO:0020037">
    <property type="term" value="F:heme binding"/>
    <property type="evidence" value="ECO:0007669"/>
    <property type="project" value="InterPro"/>
</dbReference>
<dbReference type="OrthoDB" id="9780793at2"/>
<feature type="transmembrane region" description="Helical" evidence="1">
    <location>
        <begin position="32"/>
        <end position="49"/>
    </location>
</feature>
<organism evidence="3 4">
    <name type="scientific">Gynuella sunshinyii YC6258</name>
    <dbReference type="NCBI Taxonomy" id="1445510"/>
    <lineage>
        <taxon>Bacteria</taxon>
        <taxon>Pseudomonadati</taxon>
        <taxon>Pseudomonadota</taxon>
        <taxon>Gammaproteobacteria</taxon>
        <taxon>Oceanospirillales</taxon>
        <taxon>Saccharospirillaceae</taxon>
        <taxon>Gynuella</taxon>
    </lineage>
</organism>
<dbReference type="Proteomes" id="UP000032266">
    <property type="component" value="Chromosome"/>
</dbReference>
<keyword evidence="1" id="KW-0472">Membrane</keyword>
<evidence type="ECO:0000313" key="4">
    <source>
        <dbReference type="Proteomes" id="UP000032266"/>
    </source>
</evidence>
<dbReference type="HOGENOM" id="CLU_049710_1_0_6"/>
<feature type="transmembrane region" description="Helical" evidence="1">
    <location>
        <begin position="173"/>
        <end position="196"/>
    </location>
</feature>
<dbReference type="InterPro" id="IPR052372">
    <property type="entry name" value="YpjD/HemX"/>
</dbReference>
<dbReference type="STRING" id="1445510.YC6258_03232"/>
<evidence type="ECO:0000256" key="1">
    <source>
        <dbReference type="SAM" id="Phobius"/>
    </source>
</evidence>
<evidence type="ECO:0000313" key="3">
    <source>
        <dbReference type="EMBL" id="AJQ95268.1"/>
    </source>
</evidence>
<sequence>MIPALLAGTGYLLAFCLQSLKLFRKSDYSKNVILMVTGIASALHLVAAAQEIITDEGIDLGFFNVASLIAWMFTILLTFSSVKKSLDNLLIALLPISMLSVLLAGFVPSTYIPRQDFDPGILVHILVSILAYSILTIGAANAGILLYQHKRLKSHHPRRMIWGLPPLQTMERLLFEITVLGMVALTASILSGLLFVEDMFAQHLIHKTVLTIIAWILYSILLYGHFVKGWRGQTAARWSLTAFFFLIVAFFGTKFVLEMILHRE</sequence>
<dbReference type="RefSeq" id="WP_044617603.1">
    <property type="nucleotide sequence ID" value="NZ_CP007142.1"/>
</dbReference>
<dbReference type="KEGG" id="gsn:YC6258_03232"/>
<protein>
    <submittedName>
        <fullName evidence="3">ABC-type uncharacterized transport system, permease component</fullName>
    </submittedName>
</protein>
<accession>A0A0C5VPH9</accession>
<dbReference type="GO" id="GO:0017004">
    <property type="term" value="P:cytochrome complex assembly"/>
    <property type="evidence" value="ECO:0007669"/>
    <property type="project" value="InterPro"/>
</dbReference>
<name>A0A0C5VPH9_9GAMM</name>
<feature type="transmembrane region" description="Helical" evidence="1">
    <location>
        <begin position="61"/>
        <end position="82"/>
    </location>
</feature>
<gene>
    <name evidence="3" type="ORF">YC6258_03232</name>
</gene>
<keyword evidence="1" id="KW-0812">Transmembrane</keyword>
<proteinExistence type="predicted"/>
<dbReference type="GO" id="GO:0005886">
    <property type="term" value="C:plasma membrane"/>
    <property type="evidence" value="ECO:0007669"/>
    <property type="project" value="TreeGrafter"/>
</dbReference>
<dbReference type="EMBL" id="CP007142">
    <property type="protein sequence ID" value="AJQ95268.1"/>
    <property type="molecule type" value="Genomic_DNA"/>
</dbReference>
<feature type="transmembrane region" description="Helical" evidence="1">
    <location>
        <begin position="238"/>
        <end position="257"/>
    </location>
</feature>
<reference evidence="3 4" key="1">
    <citation type="submission" date="2014-01" db="EMBL/GenBank/DDBJ databases">
        <title>Full genme sequencing of cellulolytic bacterium Gynuella sunshinyii YC6258T gen. nov., sp. nov.</title>
        <authorList>
            <person name="Khan H."/>
            <person name="Chung E.J."/>
            <person name="Chung Y.R."/>
        </authorList>
    </citation>
    <scope>NUCLEOTIDE SEQUENCE [LARGE SCALE GENOMIC DNA]</scope>
    <source>
        <strain evidence="3 4">YC6258</strain>
    </source>
</reference>
<dbReference type="PATRIC" id="fig|1445510.3.peg.3196"/>
<feature type="domain" description="Cytochrome c assembly protein" evidence="2">
    <location>
        <begin position="44"/>
        <end position="260"/>
    </location>
</feature>
<feature type="transmembrane region" description="Helical" evidence="1">
    <location>
        <begin position="208"/>
        <end position="226"/>
    </location>
</feature>
<keyword evidence="4" id="KW-1185">Reference proteome</keyword>
<feature type="transmembrane region" description="Helical" evidence="1">
    <location>
        <begin position="121"/>
        <end position="147"/>
    </location>
</feature>